<dbReference type="Gene3D" id="2.60.15.10">
    <property type="entry name" value="F0F1 ATP synthase delta/epsilon subunit, N-terminal"/>
    <property type="match status" value="1"/>
</dbReference>
<evidence type="ECO:0000313" key="4">
    <source>
        <dbReference type="Proteomes" id="UP001524499"/>
    </source>
</evidence>
<dbReference type="InterPro" id="IPR024037">
    <property type="entry name" value="Alt_ATP_synth_F1_esu"/>
</dbReference>
<sequence length="129" mass="14439">MRLKVMLPNEVLLDVAVTKIIAEAENGWFCLEPRHVDFVSALAPGLLRYVTPEGVEMFLGIDEGILVKCGDLVRVSTPDAVTDSDPETLKRRMQGRLDAADEHNRHARGVLARLEAGLAKRFTDMQKRR</sequence>
<evidence type="ECO:0000259" key="2">
    <source>
        <dbReference type="Pfam" id="PF02823"/>
    </source>
</evidence>
<protein>
    <submittedName>
        <fullName evidence="3">F0F1 ATP synthase subunit epsilon</fullName>
    </submittedName>
</protein>
<keyword evidence="1" id="KW-0066">ATP synthesis</keyword>
<dbReference type="Proteomes" id="UP001524499">
    <property type="component" value="Unassembled WGS sequence"/>
</dbReference>
<gene>
    <name evidence="3" type="ORF">NP590_12600</name>
</gene>
<dbReference type="EMBL" id="JANIBJ010000022">
    <property type="protein sequence ID" value="MCQ8104947.1"/>
    <property type="molecule type" value="Genomic_DNA"/>
</dbReference>
<dbReference type="InterPro" id="IPR036771">
    <property type="entry name" value="ATPsynth_dsu/esu_N"/>
</dbReference>
<dbReference type="SUPFAM" id="SSF51344">
    <property type="entry name" value="Epsilon subunit of F1F0-ATP synthase N-terminal domain"/>
    <property type="match status" value="1"/>
</dbReference>
<keyword evidence="1" id="KW-0139">CF(1)</keyword>
<evidence type="ECO:0000256" key="1">
    <source>
        <dbReference type="ARBA" id="ARBA00023196"/>
    </source>
</evidence>
<name>A0ABT1THL3_9GAMM</name>
<dbReference type="InterPro" id="IPR020546">
    <property type="entry name" value="ATP_synth_F1_dsu/esu_N"/>
</dbReference>
<proteinExistence type="predicted"/>
<evidence type="ECO:0000313" key="3">
    <source>
        <dbReference type="EMBL" id="MCQ8104947.1"/>
    </source>
</evidence>
<organism evidence="3 4">
    <name type="scientific">Methylomonas subterranea</name>
    <dbReference type="NCBI Taxonomy" id="2952225"/>
    <lineage>
        <taxon>Bacteria</taxon>
        <taxon>Pseudomonadati</taxon>
        <taxon>Pseudomonadota</taxon>
        <taxon>Gammaproteobacteria</taxon>
        <taxon>Methylococcales</taxon>
        <taxon>Methylococcaceae</taxon>
        <taxon>Methylomonas</taxon>
    </lineage>
</organism>
<feature type="domain" description="ATP synthase F1 complex delta/epsilon subunit N-terminal" evidence="2">
    <location>
        <begin position="1"/>
        <end position="79"/>
    </location>
</feature>
<accession>A0ABT1THL3</accession>
<dbReference type="Pfam" id="PF02823">
    <property type="entry name" value="ATP-synt_DE_N"/>
    <property type="match status" value="1"/>
</dbReference>
<reference evidence="3 4" key="1">
    <citation type="submission" date="2022-07" db="EMBL/GenBank/DDBJ databases">
        <title>Methylomonas rivi sp. nov., Methylomonas rosea sp. nov., Methylomonas aureus sp. nov. and Methylomonas subterranea sp. nov., four novel methanotrophs isolated from a freshwater creek and the deep terrestrial subsurface.</title>
        <authorList>
            <person name="Abin C."/>
            <person name="Sankaranarayanan K."/>
            <person name="Garner C."/>
            <person name="Sindelar R."/>
            <person name="Kotary K."/>
            <person name="Garner R."/>
            <person name="Barclay S."/>
            <person name="Lawson P."/>
            <person name="Krumholz L."/>
        </authorList>
    </citation>
    <scope>NUCLEOTIDE SEQUENCE [LARGE SCALE GENOMIC DNA]</scope>
    <source>
        <strain evidence="3 4">SURF-2</strain>
    </source>
</reference>
<dbReference type="NCBIfam" id="TIGR03166">
    <property type="entry name" value="alt_F1F0_F1_eps"/>
    <property type="match status" value="1"/>
</dbReference>
<dbReference type="RefSeq" id="WP_256602789.1">
    <property type="nucleotide sequence ID" value="NZ_JANIBJ010000022.1"/>
</dbReference>
<keyword evidence="4" id="KW-1185">Reference proteome</keyword>
<comment type="caution">
    <text evidence="3">The sequence shown here is derived from an EMBL/GenBank/DDBJ whole genome shotgun (WGS) entry which is preliminary data.</text>
</comment>